<accession>A0ABD5X446</accession>
<dbReference type="Pfam" id="PF09341">
    <property type="entry name" value="Pcc1"/>
    <property type="match status" value="1"/>
</dbReference>
<name>A0ABD5X446_9EURY</name>
<proteinExistence type="inferred from homology"/>
<dbReference type="InterPro" id="IPR015419">
    <property type="entry name" value="CTAG/Pcc1"/>
</dbReference>
<dbReference type="NCBIfam" id="NF011470">
    <property type="entry name" value="PRK14887.1"/>
    <property type="match status" value="1"/>
</dbReference>
<gene>
    <name evidence="2" type="ORF">ACFQJ7_01610</name>
</gene>
<dbReference type="Proteomes" id="UP001596414">
    <property type="component" value="Unassembled WGS sequence"/>
</dbReference>
<evidence type="ECO:0000313" key="2">
    <source>
        <dbReference type="EMBL" id="MFC7124739.1"/>
    </source>
</evidence>
<evidence type="ECO:0000256" key="1">
    <source>
        <dbReference type="ARBA" id="ARBA00007073"/>
    </source>
</evidence>
<dbReference type="EMBL" id="JBHSZQ010000002">
    <property type="protein sequence ID" value="MFC7124739.1"/>
    <property type="molecule type" value="Genomic_DNA"/>
</dbReference>
<dbReference type="AlphaFoldDB" id="A0ABD5X446"/>
<comment type="similarity">
    <text evidence="1">Belongs to the CTAG/PCC1 family.</text>
</comment>
<reference evidence="2 3" key="1">
    <citation type="journal article" date="2014" name="Int. J. Syst. Evol. Microbiol.">
        <title>Complete genome sequence of Corynebacterium casei LMG S-19264T (=DSM 44701T), isolated from a smear-ripened cheese.</title>
        <authorList>
            <consortium name="US DOE Joint Genome Institute (JGI-PGF)"/>
            <person name="Walter F."/>
            <person name="Albersmeier A."/>
            <person name="Kalinowski J."/>
            <person name="Ruckert C."/>
        </authorList>
    </citation>
    <scope>NUCLEOTIDE SEQUENCE [LARGE SCALE GENOMIC DNA]</scope>
    <source>
        <strain evidence="2 3">CGMCC 4.7215</strain>
    </source>
</reference>
<dbReference type="RefSeq" id="WP_267638478.1">
    <property type="nucleotide sequence ID" value="NZ_JAODIY010000013.1"/>
</dbReference>
<evidence type="ECO:0000313" key="3">
    <source>
        <dbReference type="Proteomes" id="UP001596414"/>
    </source>
</evidence>
<dbReference type="Gene3D" id="3.30.310.50">
    <property type="entry name" value="Alpha-D-phosphohexomutase, C-terminal domain"/>
    <property type="match status" value="1"/>
</dbReference>
<sequence>MTRDRHDTVLTLDYASIEQARRVTRAIEPEIGDIDDDRSSVSFSRHGGRLEIHIVASDSVALRASVNTWLSLVDVAERAGNVA</sequence>
<comment type="caution">
    <text evidence="2">The sequence shown here is derived from an EMBL/GenBank/DDBJ whole genome shotgun (WGS) entry which is preliminary data.</text>
</comment>
<protein>
    <submittedName>
        <fullName evidence="2">KEOPS complex subunit Pcc1</fullName>
    </submittedName>
</protein>
<organism evidence="2 3">
    <name type="scientific">Halovenus rubra</name>
    <dbReference type="NCBI Taxonomy" id="869890"/>
    <lineage>
        <taxon>Archaea</taxon>
        <taxon>Methanobacteriati</taxon>
        <taxon>Methanobacteriota</taxon>
        <taxon>Stenosarchaea group</taxon>
        <taxon>Halobacteria</taxon>
        <taxon>Halobacteriales</taxon>
        <taxon>Haloarculaceae</taxon>
        <taxon>Halovenus</taxon>
    </lineage>
</organism>